<dbReference type="GO" id="GO:0016628">
    <property type="term" value="F:oxidoreductase activity, acting on the CH-CH group of donors, NAD or NADP as acceptor"/>
    <property type="evidence" value="ECO:0007669"/>
    <property type="project" value="InterPro"/>
</dbReference>
<dbReference type="InterPro" id="IPR036291">
    <property type="entry name" value="NAD(P)-bd_dom_sf"/>
</dbReference>
<dbReference type="SMART" id="SM00829">
    <property type="entry name" value="PKS_ER"/>
    <property type="match status" value="1"/>
</dbReference>
<dbReference type="CDD" id="cd05288">
    <property type="entry name" value="PGDH"/>
    <property type="match status" value="1"/>
</dbReference>
<dbReference type="InterPro" id="IPR020843">
    <property type="entry name" value="ER"/>
</dbReference>
<dbReference type="Gene3D" id="3.90.180.10">
    <property type="entry name" value="Medium-chain alcohol dehydrogenases, catalytic domain"/>
    <property type="match status" value="1"/>
</dbReference>
<evidence type="ECO:0000256" key="1">
    <source>
        <dbReference type="ARBA" id="ARBA00023002"/>
    </source>
</evidence>
<sequence length="343" mass="37371">MAKMPRTGREVHLRSRPQGLPEESNFELVEVPVPTPGPGEVLVRNIYMSVDPYMRGRMREGPSYAAPWQVGEVMQGGCVGQVIQSNSPELQVGAYVLGNQGWREYFVARPDQLTPVEPGLAPIQAYLGVMGMPGMTAYVGLLDIGRPRPGETVFVSAAAGAVGSIVCQIAKIQGCRVVGSAGSDAKVAWLLNEAGVDSAFNYKTVADLSSELARRCPDGIDVYFDNVGGDHLEAALDHMNQHGRIVACGMISVYNATEPVCAPRNLFRVVGQRLTIQGFIVSDHWDRREAFLQDMSRWIQEGRVRWQETVVEGIENAPKAFIGLFQGENFGKMLVKIGPDPAV</sequence>
<dbReference type="PANTHER" id="PTHR43205">
    <property type="entry name" value="PROSTAGLANDIN REDUCTASE"/>
    <property type="match status" value="1"/>
</dbReference>
<dbReference type="EMBL" id="VIGC01000023">
    <property type="protein sequence ID" value="TQE94539.1"/>
    <property type="molecule type" value="Genomic_DNA"/>
</dbReference>
<dbReference type="Proteomes" id="UP000317371">
    <property type="component" value="Unassembled WGS sequence"/>
</dbReference>
<dbReference type="InterPro" id="IPR041694">
    <property type="entry name" value="ADH_N_2"/>
</dbReference>
<feature type="domain" description="Enoyl reductase (ER)" evidence="2">
    <location>
        <begin position="19"/>
        <end position="335"/>
    </location>
</feature>
<protein>
    <submittedName>
        <fullName evidence="3">NADP-dependent oxidoreductase</fullName>
    </submittedName>
</protein>
<dbReference type="SUPFAM" id="SSF51735">
    <property type="entry name" value="NAD(P)-binding Rossmann-fold domains"/>
    <property type="match status" value="1"/>
</dbReference>
<dbReference type="Pfam" id="PF00107">
    <property type="entry name" value="ADH_zinc_N"/>
    <property type="match status" value="1"/>
</dbReference>
<dbReference type="InParanoid" id="A0A540VCN5"/>
<dbReference type="FunFam" id="3.40.50.720:FF:000121">
    <property type="entry name" value="Prostaglandin reductase 2"/>
    <property type="match status" value="1"/>
</dbReference>
<evidence type="ECO:0000313" key="3">
    <source>
        <dbReference type="EMBL" id="TQE94539.1"/>
    </source>
</evidence>
<dbReference type="InterPro" id="IPR011032">
    <property type="entry name" value="GroES-like_sf"/>
</dbReference>
<dbReference type="PANTHER" id="PTHR43205:SF7">
    <property type="entry name" value="PROSTAGLANDIN REDUCTASE 1"/>
    <property type="match status" value="1"/>
</dbReference>
<evidence type="ECO:0000259" key="2">
    <source>
        <dbReference type="SMART" id="SM00829"/>
    </source>
</evidence>
<gene>
    <name evidence="3" type="ORF">FKZ61_16545</name>
</gene>
<dbReference type="Gene3D" id="3.40.50.720">
    <property type="entry name" value="NAD(P)-binding Rossmann-like Domain"/>
    <property type="match status" value="1"/>
</dbReference>
<dbReference type="SUPFAM" id="SSF50129">
    <property type="entry name" value="GroES-like"/>
    <property type="match status" value="2"/>
</dbReference>
<keyword evidence="1" id="KW-0560">Oxidoreductase</keyword>
<name>A0A540VCN5_9CHLR</name>
<dbReference type="AlphaFoldDB" id="A0A540VCN5"/>
<dbReference type="OrthoDB" id="9805663at2"/>
<dbReference type="InterPro" id="IPR013149">
    <property type="entry name" value="ADH-like_C"/>
</dbReference>
<dbReference type="FunCoup" id="A0A540VCN5">
    <property type="interactions" value="192"/>
</dbReference>
<dbReference type="Pfam" id="PF16884">
    <property type="entry name" value="ADH_N_2"/>
    <property type="match status" value="1"/>
</dbReference>
<evidence type="ECO:0000313" key="4">
    <source>
        <dbReference type="Proteomes" id="UP000317371"/>
    </source>
</evidence>
<dbReference type="RefSeq" id="WP_141611286.1">
    <property type="nucleotide sequence ID" value="NZ_VIGC02000023.1"/>
</dbReference>
<accession>A0A540VCN5</accession>
<comment type="caution">
    <text evidence="3">The sequence shown here is derived from an EMBL/GenBank/DDBJ whole genome shotgun (WGS) entry which is preliminary data.</text>
</comment>
<reference evidence="3 4" key="1">
    <citation type="submission" date="2019-06" db="EMBL/GenBank/DDBJ databases">
        <title>Genome sequence of Litorilinea aerophila BAA-2444.</title>
        <authorList>
            <person name="Maclea K.S."/>
            <person name="Maurais E.G."/>
            <person name="Iannazzi L.C."/>
        </authorList>
    </citation>
    <scope>NUCLEOTIDE SEQUENCE [LARGE SCALE GENOMIC DNA]</scope>
    <source>
        <strain evidence="3 4">ATCC BAA-2444</strain>
    </source>
</reference>
<dbReference type="InterPro" id="IPR045010">
    <property type="entry name" value="MDR_fam"/>
</dbReference>
<organism evidence="3 4">
    <name type="scientific">Litorilinea aerophila</name>
    <dbReference type="NCBI Taxonomy" id="1204385"/>
    <lineage>
        <taxon>Bacteria</taxon>
        <taxon>Bacillati</taxon>
        <taxon>Chloroflexota</taxon>
        <taxon>Caldilineae</taxon>
        <taxon>Caldilineales</taxon>
        <taxon>Caldilineaceae</taxon>
        <taxon>Litorilinea</taxon>
    </lineage>
</organism>
<proteinExistence type="predicted"/>
<keyword evidence="4" id="KW-1185">Reference proteome</keyword>